<dbReference type="InterPro" id="IPR001466">
    <property type="entry name" value="Beta-lactam-related"/>
</dbReference>
<name>A0A7H8MZQ9_STRMI</name>
<protein>
    <submittedName>
        <fullName evidence="3">Beta-lactamase family protein</fullName>
    </submittedName>
</protein>
<dbReference type="EMBL" id="CP054927">
    <property type="protein sequence ID" value="QKW47737.1"/>
    <property type="molecule type" value="Genomic_DNA"/>
</dbReference>
<keyword evidence="3" id="KW-0614">Plasmid</keyword>
<evidence type="ECO:0000256" key="1">
    <source>
        <dbReference type="SAM" id="SignalP"/>
    </source>
</evidence>
<geneLocation type="plasmid" evidence="3 4">
    <name>unnamed1</name>
</geneLocation>
<feature type="chain" id="PRO_5039430151" evidence="1">
    <location>
        <begin position="19"/>
        <end position="381"/>
    </location>
</feature>
<organism evidence="3 4">
    <name type="scientific">Streptomyces microflavus</name>
    <name type="common">Streptomyces lipmanii</name>
    <dbReference type="NCBI Taxonomy" id="1919"/>
    <lineage>
        <taxon>Bacteria</taxon>
        <taxon>Bacillati</taxon>
        <taxon>Actinomycetota</taxon>
        <taxon>Actinomycetes</taxon>
        <taxon>Kitasatosporales</taxon>
        <taxon>Streptomycetaceae</taxon>
        <taxon>Streptomyces</taxon>
    </lineage>
</organism>
<dbReference type="InterPro" id="IPR050491">
    <property type="entry name" value="AmpC-like"/>
</dbReference>
<dbReference type="Gene3D" id="3.40.710.10">
    <property type="entry name" value="DD-peptidase/beta-lactamase superfamily"/>
    <property type="match status" value="1"/>
</dbReference>
<dbReference type="PANTHER" id="PTHR46825">
    <property type="entry name" value="D-ALANYL-D-ALANINE-CARBOXYPEPTIDASE/ENDOPEPTIDASE AMPH"/>
    <property type="match status" value="1"/>
</dbReference>
<evidence type="ECO:0000259" key="2">
    <source>
        <dbReference type="Pfam" id="PF00144"/>
    </source>
</evidence>
<dbReference type="Pfam" id="PF00144">
    <property type="entry name" value="Beta-lactamase"/>
    <property type="match status" value="1"/>
</dbReference>
<accession>A0A7H8MZQ9</accession>
<dbReference type="PANTHER" id="PTHR46825:SF7">
    <property type="entry name" value="D-ALANYL-D-ALANINE CARBOXYPEPTIDASE"/>
    <property type="match status" value="1"/>
</dbReference>
<dbReference type="Proteomes" id="UP000509345">
    <property type="component" value="Plasmid unnamed1"/>
</dbReference>
<evidence type="ECO:0000313" key="3">
    <source>
        <dbReference type="EMBL" id="QKW47737.1"/>
    </source>
</evidence>
<gene>
    <name evidence="3" type="ORF">HUT09_34690</name>
</gene>
<dbReference type="InterPro" id="IPR006311">
    <property type="entry name" value="TAT_signal"/>
</dbReference>
<proteinExistence type="predicted"/>
<feature type="signal peptide" evidence="1">
    <location>
        <begin position="1"/>
        <end position="18"/>
    </location>
</feature>
<evidence type="ECO:0000313" key="4">
    <source>
        <dbReference type="Proteomes" id="UP000509345"/>
    </source>
</evidence>
<dbReference type="AlphaFoldDB" id="A0A7H8MZQ9"/>
<dbReference type="GeneID" id="87636426"/>
<dbReference type="RefSeq" id="WP_176145638.1">
    <property type="nucleotide sequence ID" value="NZ_CP054927.1"/>
</dbReference>
<reference evidence="3 4" key="1">
    <citation type="submission" date="2020-06" db="EMBL/GenBank/DDBJ databases">
        <title>Genome mining for natural products.</title>
        <authorList>
            <person name="Zhang B."/>
            <person name="Shi J."/>
            <person name="Ge H."/>
        </authorList>
    </citation>
    <scope>NUCLEOTIDE SEQUENCE [LARGE SCALE GENOMIC DNA]</scope>
    <source>
        <strain evidence="3 4">NA06532</strain>
        <plasmid evidence="3 4">unnamed1</plasmid>
    </source>
</reference>
<keyword evidence="1" id="KW-0732">Signal</keyword>
<dbReference type="PROSITE" id="PS51318">
    <property type="entry name" value="TAT"/>
    <property type="match status" value="1"/>
</dbReference>
<dbReference type="SUPFAM" id="SSF56601">
    <property type="entry name" value="beta-lactamase/transpeptidase-like"/>
    <property type="match status" value="1"/>
</dbReference>
<feature type="domain" description="Beta-lactamase-related" evidence="2">
    <location>
        <begin position="46"/>
        <end position="373"/>
    </location>
</feature>
<sequence>MSISTRAAFRAATLTALAAVTASLATAPGAAEATPARTPDPVQRQLDALVRGGGALGALAHVVKAGGMVRHYTSGTGNLATGSAVSRDGSVRIGSNTKAYTATVVLQLVGEGEVALDEPVETYLPGLLRGDGIDGRTITIRQLLQHTSGLPEYMDQQAVLTNPRRYYEPRELVDRALDHPADFAPGARWSYSNTNYIVAGLLVQKVTGRPLGEEIKSRITDRVGLRHTYLPAPGDMTVRGRHPHGYRRLTADGPWRDYTRLDPSWGWAAGSVISTNSDLNAFYAALFSGRLLTPAQLTEMRATVPVDAEGAAPGTRYGLGVQSIPLSCGGRYWGHGGSLPGFSTYGGVTGGGRVVNIMLTALPDGRTATRAAAAVDTAVCR</sequence>
<dbReference type="InterPro" id="IPR012338">
    <property type="entry name" value="Beta-lactam/transpept-like"/>
</dbReference>